<keyword evidence="1" id="KW-1133">Transmembrane helix</keyword>
<feature type="transmembrane region" description="Helical" evidence="1">
    <location>
        <begin position="17"/>
        <end position="33"/>
    </location>
</feature>
<name>A0A6J6EF68_9ZZZZ</name>
<dbReference type="EMBL" id="CAEZTV010000004">
    <property type="protein sequence ID" value="CAB4572973.1"/>
    <property type="molecule type" value="Genomic_DNA"/>
</dbReference>
<dbReference type="Pfam" id="PF10825">
    <property type="entry name" value="DUF2752"/>
    <property type="match status" value="1"/>
</dbReference>
<dbReference type="InterPro" id="IPR021215">
    <property type="entry name" value="DUF2752"/>
</dbReference>
<accession>A0A6J6EF68</accession>
<keyword evidence="1" id="KW-0812">Transmembrane</keyword>
<evidence type="ECO:0000256" key="1">
    <source>
        <dbReference type="SAM" id="Phobius"/>
    </source>
</evidence>
<dbReference type="AlphaFoldDB" id="A0A6J6EF68"/>
<keyword evidence="1" id="KW-0472">Membrane</keyword>
<feature type="transmembrane region" description="Helical" evidence="1">
    <location>
        <begin position="75"/>
        <end position="94"/>
    </location>
</feature>
<evidence type="ECO:0000313" key="2">
    <source>
        <dbReference type="EMBL" id="CAB4572973.1"/>
    </source>
</evidence>
<proteinExistence type="predicted"/>
<feature type="transmembrane region" description="Helical" evidence="1">
    <location>
        <begin position="115"/>
        <end position="134"/>
    </location>
</feature>
<sequence>MPGITSKIFSITSTQKKLLTVVIFLAITLISFINDGFTNGRVLCPILAITGHQCPGCGSIRSVAAFSQGDLLASFTYNPITFALTALLLTSIFLPNSYLRLNNYIVKILNLNNRVMLTLTIVALFVGSWIITLIRW</sequence>
<organism evidence="2">
    <name type="scientific">freshwater metagenome</name>
    <dbReference type="NCBI Taxonomy" id="449393"/>
    <lineage>
        <taxon>unclassified sequences</taxon>
        <taxon>metagenomes</taxon>
        <taxon>ecological metagenomes</taxon>
    </lineage>
</organism>
<reference evidence="2" key="1">
    <citation type="submission" date="2020-05" db="EMBL/GenBank/DDBJ databases">
        <authorList>
            <person name="Chiriac C."/>
            <person name="Salcher M."/>
            <person name="Ghai R."/>
            <person name="Kavagutti S V."/>
        </authorList>
    </citation>
    <scope>NUCLEOTIDE SEQUENCE</scope>
</reference>
<protein>
    <submittedName>
        <fullName evidence="2">Unannotated protein</fullName>
    </submittedName>
</protein>
<gene>
    <name evidence="2" type="ORF">UFOPK1747_00082</name>
</gene>